<dbReference type="EMBL" id="GBXM01080471">
    <property type="protein sequence ID" value="JAH28106.1"/>
    <property type="molecule type" value="Transcribed_RNA"/>
</dbReference>
<accession>A0A0E9RJT7</accession>
<name>A0A0E9RJT7_ANGAN</name>
<evidence type="ECO:0000313" key="1">
    <source>
        <dbReference type="EMBL" id="JAH29339.1"/>
    </source>
</evidence>
<protein>
    <submittedName>
        <fullName evidence="1">Uncharacterized protein</fullName>
    </submittedName>
</protein>
<organism evidence="1">
    <name type="scientific">Anguilla anguilla</name>
    <name type="common">European freshwater eel</name>
    <name type="synonym">Muraena anguilla</name>
    <dbReference type="NCBI Taxonomy" id="7936"/>
    <lineage>
        <taxon>Eukaryota</taxon>
        <taxon>Metazoa</taxon>
        <taxon>Chordata</taxon>
        <taxon>Craniata</taxon>
        <taxon>Vertebrata</taxon>
        <taxon>Euteleostomi</taxon>
        <taxon>Actinopterygii</taxon>
        <taxon>Neopterygii</taxon>
        <taxon>Teleostei</taxon>
        <taxon>Anguilliformes</taxon>
        <taxon>Anguillidae</taxon>
        <taxon>Anguilla</taxon>
    </lineage>
</organism>
<sequence length="31" mass="3670">MIFACRLLIKMLGETQLIMKINVNSMMLRAW</sequence>
<reference evidence="1" key="2">
    <citation type="journal article" date="2015" name="Fish Shellfish Immunol.">
        <title>Early steps in the European eel (Anguilla anguilla)-Vibrio vulnificus interaction in the gills: Role of the RtxA13 toxin.</title>
        <authorList>
            <person name="Callol A."/>
            <person name="Pajuelo D."/>
            <person name="Ebbesson L."/>
            <person name="Teles M."/>
            <person name="MacKenzie S."/>
            <person name="Amaro C."/>
        </authorList>
    </citation>
    <scope>NUCLEOTIDE SEQUENCE</scope>
</reference>
<dbReference type="EMBL" id="GBXM01079238">
    <property type="protein sequence ID" value="JAH29339.1"/>
    <property type="molecule type" value="Transcribed_RNA"/>
</dbReference>
<dbReference type="AlphaFoldDB" id="A0A0E9RJT7"/>
<reference evidence="1" key="1">
    <citation type="submission" date="2014-11" db="EMBL/GenBank/DDBJ databases">
        <authorList>
            <person name="Amaro Gonzalez C."/>
        </authorList>
    </citation>
    <scope>NUCLEOTIDE SEQUENCE</scope>
</reference>
<proteinExistence type="predicted"/>